<gene>
    <name evidence="4" type="ORF">SAMN03080618_02188</name>
</gene>
<dbReference type="EMBL" id="FORF01000011">
    <property type="protein sequence ID" value="SFJ14003.1"/>
    <property type="molecule type" value="Genomic_DNA"/>
</dbReference>
<feature type="transmembrane region" description="Helical" evidence="1">
    <location>
        <begin position="45"/>
        <end position="65"/>
    </location>
</feature>
<dbReference type="PIRSF" id="PIRSF007542">
    <property type="entry name" value="UCP007542"/>
    <property type="match status" value="1"/>
</dbReference>
<feature type="domain" description="Alpha/beta-hydrolase catalytic" evidence="2">
    <location>
        <begin position="252"/>
        <end position="539"/>
    </location>
</feature>
<dbReference type="InterPro" id="IPR027788">
    <property type="entry name" value="Alpha/beta-hydrolase_N_dom"/>
</dbReference>
<feature type="transmembrane region" description="Helical" evidence="1">
    <location>
        <begin position="12"/>
        <end position="33"/>
    </location>
</feature>
<evidence type="ECO:0000259" key="3">
    <source>
        <dbReference type="Pfam" id="PF15420"/>
    </source>
</evidence>
<protein>
    <submittedName>
        <fullName evidence="4">Uncharacterized membrane protein</fullName>
    </submittedName>
</protein>
<keyword evidence="5" id="KW-1185">Reference proteome</keyword>
<feature type="transmembrane region" description="Helical" evidence="1">
    <location>
        <begin position="77"/>
        <end position="98"/>
    </location>
</feature>
<keyword evidence="1" id="KW-1133">Transmembrane helix</keyword>
<feature type="transmembrane region" description="Helical" evidence="1">
    <location>
        <begin position="118"/>
        <end position="139"/>
    </location>
</feature>
<evidence type="ECO:0000256" key="1">
    <source>
        <dbReference type="SAM" id="Phobius"/>
    </source>
</evidence>
<keyword evidence="1" id="KW-0472">Membrane</keyword>
<sequence>MQTYLVRLSKSLCTIGLLVGTLFFAASLTPSLLPRSFQLQGALSGFSFASGYLVGVFARWVWHYLEMPAPSARVRRWALGIASAFCAAVVLVVLWKASEWQDSVRLLMGMQPVEGSRPLEVGLIAALVFLVLLGLARLFNFLFDHLSLWLQKHIPRRVSNVIGIAILVSLVWTAVDGILFQSAIRAADRAFQNLDARIESNIARPTDPMKTGSPASLLDWEALGRAGRDYVATGPSATEISAFTGKPALEPLRVFAGLNSAPTANERAALALEELKRVGAFERSVLVVATPTGTGWLDPSAVDTLEYLHHGDVATVAVQYSYLASWLSLLIEPAYGAETAEALFNTVYQYWTKLPHDQRPRLYLYGLSLGALNSSRSVEIYDMIGDPFHGALWSGPPFSTQAWRSATARREEGSPAWLPHFRDGSAIRFANQFGGAASRTASWGPMRIVYLQYASDPIVFFDRTAPYREPAWMEFPRGPDVSPSLVWFPIVSVLQLGLDMALATTTPMGHGHVYAPEHHVEPWIEVTQPPAWSAAELAALKQHLRARRELQIASGLSSSS</sequence>
<keyword evidence="1" id="KW-0812">Transmembrane</keyword>
<accession>A0A1I3NXI4</accession>
<dbReference type="Pfam" id="PF10081">
    <property type="entry name" value="Abhydrolase_9"/>
    <property type="match status" value="1"/>
</dbReference>
<organism evidence="4 5">
    <name type="scientific">Aquamicrobium aerolatum DSM 21857</name>
    <dbReference type="NCBI Taxonomy" id="1121003"/>
    <lineage>
        <taxon>Bacteria</taxon>
        <taxon>Pseudomonadati</taxon>
        <taxon>Pseudomonadota</taxon>
        <taxon>Alphaproteobacteria</taxon>
        <taxon>Hyphomicrobiales</taxon>
        <taxon>Phyllobacteriaceae</taxon>
        <taxon>Aerobium</taxon>
    </lineage>
</organism>
<evidence type="ECO:0000313" key="5">
    <source>
        <dbReference type="Proteomes" id="UP000242763"/>
    </source>
</evidence>
<dbReference type="Proteomes" id="UP000242763">
    <property type="component" value="Unassembled WGS sequence"/>
</dbReference>
<feature type="transmembrane region" description="Helical" evidence="1">
    <location>
        <begin position="160"/>
        <end position="180"/>
    </location>
</feature>
<evidence type="ECO:0000313" key="4">
    <source>
        <dbReference type="EMBL" id="SFJ14003.1"/>
    </source>
</evidence>
<evidence type="ECO:0000259" key="2">
    <source>
        <dbReference type="Pfam" id="PF10081"/>
    </source>
</evidence>
<dbReference type="InterPro" id="IPR012037">
    <property type="entry name" value="Alpha/beta-hydrolase_fam"/>
</dbReference>
<dbReference type="AlphaFoldDB" id="A0A1I3NXI4"/>
<dbReference type="InterPro" id="IPR027787">
    <property type="entry name" value="Alpha/beta-hydrolase_catalytic"/>
</dbReference>
<proteinExistence type="predicted"/>
<feature type="domain" description="Alpha/beta-hydrolase N-terminal" evidence="3">
    <location>
        <begin position="28"/>
        <end position="235"/>
    </location>
</feature>
<dbReference type="Pfam" id="PF15420">
    <property type="entry name" value="Abhydrolase_9_N"/>
    <property type="match status" value="1"/>
</dbReference>
<name>A0A1I3NXI4_9HYPH</name>
<reference evidence="5" key="1">
    <citation type="submission" date="2016-10" db="EMBL/GenBank/DDBJ databases">
        <authorList>
            <person name="Varghese N."/>
            <person name="Submissions S."/>
        </authorList>
    </citation>
    <scope>NUCLEOTIDE SEQUENCE [LARGE SCALE GENOMIC DNA]</scope>
    <source>
        <strain evidence="5">DSM 21857</strain>
    </source>
</reference>
<dbReference type="STRING" id="1121003.SAMN03080618_02188"/>